<protein>
    <recommendedName>
        <fullName evidence="6">4-deoxy-L-threo-5-hexosulose-uronate ketol-isomerase</fullName>
        <ecNumber evidence="6">5.3.1.17</ecNumber>
    </recommendedName>
    <alternativeName>
        <fullName evidence="6">5-keto-4-deoxyuronate isomerase</fullName>
    </alternativeName>
    <alternativeName>
        <fullName evidence="6">DKI isomerase</fullName>
    </alternativeName>
</protein>
<keyword evidence="8" id="KW-1185">Reference proteome</keyword>
<dbReference type="Gene3D" id="2.60.120.10">
    <property type="entry name" value="Jelly Rolls"/>
    <property type="match status" value="1"/>
</dbReference>
<dbReference type="PANTHER" id="PTHR38461:SF1">
    <property type="entry name" value="4-DEOXY-L-THREO-5-HEXOSULOSE-URONATE KETOL-ISOMERASE"/>
    <property type="match status" value="1"/>
</dbReference>
<comment type="function">
    <text evidence="6">Catalyzes the isomerization of 5-dehydro-4-deoxy-D-glucuronate to 3-deoxy-D-glycero-2,5-hexodiulosonate.</text>
</comment>
<gene>
    <name evidence="6" type="primary">kduI</name>
    <name evidence="7" type="ORF">HNQ61_005653</name>
</gene>
<reference evidence="7 8" key="1">
    <citation type="submission" date="2020-08" db="EMBL/GenBank/DDBJ databases">
        <title>Genomic Encyclopedia of Type Strains, Phase IV (KMG-IV): sequencing the most valuable type-strain genomes for metagenomic binning, comparative biology and taxonomic classification.</title>
        <authorList>
            <person name="Goeker M."/>
        </authorList>
    </citation>
    <scope>NUCLEOTIDE SEQUENCE [LARGE SCALE GENOMIC DNA]</scope>
    <source>
        <strain evidence="7 8">DSM 29007</strain>
    </source>
</reference>
<accession>A0A841H7U4</accession>
<dbReference type="InterPro" id="IPR027449">
    <property type="entry name" value="KduI_N"/>
</dbReference>
<dbReference type="InterPro" id="IPR014710">
    <property type="entry name" value="RmlC-like_jellyroll"/>
</dbReference>
<comment type="caution">
    <text evidence="7">The sequence shown here is derived from an EMBL/GenBank/DDBJ whole genome shotgun (WGS) entry which is preliminary data.</text>
</comment>
<keyword evidence="3 6" id="KW-0479">Metal-binding</keyword>
<sequence>MMHYLPGPAETRRMTTSELRAAFLLEDLFRPGEVTLRFVDLDRAVVGAVVPTDGPLSLDAPEAMAAEYFTERRELGILNVGAAGSVTVDGERFALQTRDVLYVGRGSRDIRFESDDASSPALFYLISYPAHASHPTTLVREADAEANELGSQETANRRILRKYIHPNGVTSAQLVMGVTELLEGNVWNTMPSHTHARRTEIYLYFQVPQDSVVIHLMGEPDESRHLVMRDEQVALSPGWSIHSGCGTRGYTFCWAMGGENQVFADMQAVAMDTLR</sequence>
<comment type="similarity">
    <text evidence="2 6">Belongs to the KduI family.</text>
</comment>
<dbReference type="HAMAP" id="MF_00687">
    <property type="entry name" value="KduI"/>
    <property type="match status" value="1"/>
</dbReference>
<dbReference type="InterPro" id="IPR011051">
    <property type="entry name" value="RmlC_Cupin_sf"/>
</dbReference>
<evidence type="ECO:0000256" key="4">
    <source>
        <dbReference type="ARBA" id="ARBA00022833"/>
    </source>
</evidence>
<dbReference type="RefSeq" id="WP_170031958.1">
    <property type="nucleotide sequence ID" value="NZ_JABDTL010000001.1"/>
</dbReference>
<dbReference type="GO" id="GO:0008697">
    <property type="term" value="F:4-deoxy-L-threo-5-hexosulose-uronate ketol-isomerase activity"/>
    <property type="evidence" value="ECO:0007669"/>
    <property type="project" value="UniProtKB-UniRule"/>
</dbReference>
<dbReference type="AlphaFoldDB" id="A0A841H7U4"/>
<dbReference type="CDD" id="cd20294">
    <property type="entry name" value="cupin_KduI_N"/>
    <property type="match status" value="1"/>
</dbReference>
<feature type="binding site" evidence="6">
    <location>
        <position position="242"/>
    </location>
    <ligand>
        <name>Zn(2+)</name>
        <dbReference type="ChEBI" id="CHEBI:29105"/>
    </ligand>
</feature>
<keyword evidence="4 6" id="KW-0862">Zinc</keyword>
<dbReference type="PANTHER" id="PTHR38461">
    <property type="entry name" value="4-DEOXY-L-THREO-5-HEXOSULOSE-URONATE KETOL-ISOMERASE"/>
    <property type="match status" value="1"/>
</dbReference>
<dbReference type="GO" id="GO:0045490">
    <property type="term" value="P:pectin catabolic process"/>
    <property type="evidence" value="ECO:0007669"/>
    <property type="project" value="UniProtKB-UniRule"/>
</dbReference>
<dbReference type="EC" id="5.3.1.17" evidence="6"/>
<dbReference type="InterPro" id="IPR007045">
    <property type="entry name" value="KduI"/>
</dbReference>
<comment type="catalytic activity">
    <reaction evidence="1 6">
        <text>5-dehydro-4-deoxy-D-glucuronate = 3-deoxy-D-glycero-2,5-hexodiulosonate</text>
        <dbReference type="Rhea" id="RHEA:23896"/>
        <dbReference type="ChEBI" id="CHEBI:17117"/>
        <dbReference type="ChEBI" id="CHEBI:29071"/>
        <dbReference type="EC" id="5.3.1.17"/>
    </reaction>
</comment>
<feature type="binding site" evidence="6">
    <location>
        <position position="200"/>
    </location>
    <ligand>
        <name>Zn(2+)</name>
        <dbReference type="ChEBI" id="CHEBI:29105"/>
    </ligand>
</feature>
<evidence type="ECO:0000313" key="7">
    <source>
        <dbReference type="EMBL" id="MBB6073972.1"/>
    </source>
</evidence>
<dbReference type="GO" id="GO:0042840">
    <property type="term" value="P:D-glucuronate catabolic process"/>
    <property type="evidence" value="ECO:0007669"/>
    <property type="project" value="TreeGrafter"/>
</dbReference>
<dbReference type="Proteomes" id="UP000582837">
    <property type="component" value="Unassembled WGS sequence"/>
</dbReference>
<dbReference type="UniPathway" id="UPA00545">
    <property type="reaction ID" value="UER00826"/>
</dbReference>
<keyword evidence="5 6" id="KW-0413">Isomerase</keyword>
<dbReference type="Gene3D" id="2.60.120.520">
    <property type="entry name" value="pectin degrading enzyme 5-keto 4- deoxyuronate isomerase, domain 1"/>
    <property type="match status" value="1"/>
</dbReference>
<evidence type="ECO:0000256" key="1">
    <source>
        <dbReference type="ARBA" id="ARBA00000552"/>
    </source>
</evidence>
<evidence type="ECO:0000256" key="6">
    <source>
        <dbReference type="HAMAP-Rule" id="MF_00687"/>
    </source>
</evidence>
<evidence type="ECO:0000256" key="3">
    <source>
        <dbReference type="ARBA" id="ARBA00022723"/>
    </source>
</evidence>
<evidence type="ECO:0000256" key="2">
    <source>
        <dbReference type="ARBA" id="ARBA00008086"/>
    </source>
</evidence>
<evidence type="ECO:0000313" key="8">
    <source>
        <dbReference type="Proteomes" id="UP000582837"/>
    </source>
</evidence>
<dbReference type="GO" id="GO:0008270">
    <property type="term" value="F:zinc ion binding"/>
    <property type="evidence" value="ECO:0007669"/>
    <property type="project" value="UniProtKB-UniRule"/>
</dbReference>
<dbReference type="GO" id="GO:0019698">
    <property type="term" value="P:D-galacturonate catabolic process"/>
    <property type="evidence" value="ECO:0007669"/>
    <property type="project" value="TreeGrafter"/>
</dbReference>
<name>A0A841H7U4_9BACT</name>
<comment type="cofactor">
    <cofactor evidence="6">
        <name>Zn(2+)</name>
        <dbReference type="ChEBI" id="CHEBI:29105"/>
    </cofactor>
    <text evidence="6">Binds 1 zinc ion per subunit.</text>
</comment>
<dbReference type="SUPFAM" id="SSF51182">
    <property type="entry name" value="RmlC-like cupins"/>
    <property type="match status" value="1"/>
</dbReference>
<dbReference type="CDD" id="cd20491">
    <property type="entry name" value="cupin_KduI_C"/>
    <property type="match status" value="1"/>
</dbReference>
<proteinExistence type="inferred from homology"/>
<evidence type="ECO:0000256" key="5">
    <source>
        <dbReference type="ARBA" id="ARBA00023235"/>
    </source>
</evidence>
<dbReference type="InterPro" id="IPR021120">
    <property type="entry name" value="KduI/IolB_isomerase"/>
</dbReference>
<dbReference type="EMBL" id="JACHIA010000035">
    <property type="protein sequence ID" value="MBB6073972.1"/>
    <property type="molecule type" value="Genomic_DNA"/>
</dbReference>
<feature type="binding site" evidence="6">
    <location>
        <position position="195"/>
    </location>
    <ligand>
        <name>Zn(2+)</name>
        <dbReference type="ChEBI" id="CHEBI:29105"/>
    </ligand>
</feature>
<feature type="binding site" evidence="6">
    <location>
        <position position="193"/>
    </location>
    <ligand>
        <name>Zn(2+)</name>
        <dbReference type="ChEBI" id="CHEBI:29105"/>
    </ligand>
</feature>
<dbReference type="NCBIfam" id="NF002091">
    <property type="entry name" value="PRK00924.1"/>
    <property type="match status" value="1"/>
</dbReference>
<dbReference type="Pfam" id="PF04962">
    <property type="entry name" value="KduI"/>
    <property type="match status" value="1"/>
</dbReference>
<comment type="pathway">
    <text evidence="6">Glycan metabolism; pectin degradation; 2-dehydro-3-deoxy-D-gluconate from pectin: step 4/5.</text>
</comment>
<organism evidence="7 8">
    <name type="scientific">Longimicrobium terrae</name>
    <dbReference type="NCBI Taxonomy" id="1639882"/>
    <lineage>
        <taxon>Bacteria</taxon>
        <taxon>Pseudomonadati</taxon>
        <taxon>Gemmatimonadota</taxon>
        <taxon>Longimicrobiia</taxon>
        <taxon>Longimicrobiales</taxon>
        <taxon>Longimicrobiaceae</taxon>
        <taxon>Longimicrobium</taxon>
    </lineage>
</organism>